<proteinExistence type="predicted"/>
<gene>
    <name evidence="1" type="ORF">CC86DRAFT_385454</name>
</gene>
<evidence type="ECO:0000313" key="2">
    <source>
        <dbReference type="Proteomes" id="UP000799424"/>
    </source>
</evidence>
<protein>
    <submittedName>
        <fullName evidence="1">Uncharacterized protein</fullName>
    </submittedName>
</protein>
<sequence>MLKGVPIITQLTEAEKDRAARPSEDGTAPGANARLFYGFAELVGGSFDNIQEQETIRFDSHSDRIGEVSGALIRVRLQLNPNDWNSSDLHPSWPSYDRGFDQGCGSRPRPYTRDAARVESQRRVGFGEEACEMTQHCHSTAGHMAPAPGLFSATADTLHQTACGLEWAFRSSRQQVTRPTSLIEHHLTIPHDADHVGSLPQGQRDHCECTGHDGGIQAMVGGETPLTRCINHSQTNRFLGIFESAPWAVSPLRSARPLRVRRPRRWHPSHGRWGDTADTLHQSHANVNVPDTRVGDMAFRESKSSNIGCEHVHIVSTIGFQHDLQRVRIQQHRLVDVDPAAYIGAMTGVNGNGPMAVPSRRNGHGHEGNMRSMGFGSARSPPNNKSAYRAHILRAVFTAQKTRRPATSASAVVSTAQKTRHAAGKVVESPWIVGNLLD</sequence>
<organism evidence="1 2">
    <name type="scientific">Ophiobolus disseminans</name>
    <dbReference type="NCBI Taxonomy" id="1469910"/>
    <lineage>
        <taxon>Eukaryota</taxon>
        <taxon>Fungi</taxon>
        <taxon>Dikarya</taxon>
        <taxon>Ascomycota</taxon>
        <taxon>Pezizomycotina</taxon>
        <taxon>Dothideomycetes</taxon>
        <taxon>Pleosporomycetidae</taxon>
        <taxon>Pleosporales</taxon>
        <taxon>Pleosporineae</taxon>
        <taxon>Phaeosphaeriaceae</taxon>
        <taxon>Ophiobolus</taxon>
    </lineage>
</organism>
<accession>A0A6A6ZNQ4</accession>
<dbReference type="AlphaFoldDB" id="A0A6A6ZNQ4"/>
<dbReference type="EMBL" id="MU006234">
    <property type="protein sequence ID" value="KAF2822506.1"/>
    <property type="molecule type" value="Genomic_DNA"/>
</dbReference>
<keyword evidence="2" id="KW-1185">Reference proteome</keyword>
<reference evidence="1" key="1">
    <citation type="journal article" date="2020" name="Stud. Mycol.">
        <title>101 Dothideomycetes genomes: a test case for predicting lifestyles and emergence of pathogens.</title>
        <authorList>
            <person name="Haridas S."/>
            <person name="Albert R."/>
            <person name="Binder M."/>
            <person name="Bloem J."/>
            <person name="Labutti K."/>
            <person name="Salamov A."/>
            <person name="Andreopoulos B."/>
            <person name="Baker S."/>
            <person name="Barry K."/>
            <person name="Bills G."/>
            <person name="Bluhm B."/>
            <person name="Cannon C."/>
            <person name="Castanera R."/>
            <person name="Culley D."/>
            <person name="Daum C."/>
            <person name="Ezra D."/>
            <person name="Gonzalez J."/>
            <person name="Henrissat B."/>
            <person name="Kuo A."/>
            <person name="Liang C."/>
            <person name="Lipzen A."/>
            <person name="Lutzoni F."/>
            <person name="Magnuson J."/>
            <person name="Mondo S."/>
            <person name="Nolan M."/>
            <person name="Ohm R."/>
            <person name="Pangilinan J."/>
            <person name="Park H.-J."/>
            <person name="Ramirez L."/>
            <person name="Alfaro M."/>
            <person name="Sun H."/>
            <person name="Tritt A."/>
            <person name="Yoshinaga Y."/>
            <person name="Zwiers L.-H."/>
            <person name="Turgeon B."/>
            <person name="Goodwin S."/>
            <person name="Spatafora J."/>
            <person name="Crous P."/>
            <person name="Grigoriev I."/>
        </authorList>
    </citation>
    <scope>NUCLEOTIDE SEQUENCE</scope>
    <source>
        <strain evidence="1">CBS 113818</strain>
    </source>
</reference>
<evidence type="ECO:0000313" key="1">
    <source>
        <dbReference type="EMBL" id="KAF2822506.1"/>
    </source>
</evidence>
<name>A0A6A6ZNQ4_9PLEO</name>
<dbReference type="Proteomes" id="UP000799424">
    <property type="component" value="Unassembled WGS sequence"/>
</dbReference>